<dbReference type="Proteomes" id="UP000634136">
    <property type="component" value="Unassembled WGS sequence"/>
</dbReference>
<reference evidence="1" key="1">
    <citation type="submission" date="2020-09" db="EMBL/GenBank/DDBJ databases">
        <title>Genome-Enabled Discovery of Anthraquinone Biosynthesis in Senna tora.</title>
        <authorList>
            <person name="Kang S.-H."/>
            <person name="Pandey R.P."/>
            <person name="Lee C.-M."/>
            <person name="Sim J.-S."/>
            <person name="Jeong J.-T."/>
            <person name="Choi B.-S."/>
            <person name="Jung M."/>
            <person name="Ginzburg D."/>
            <person name="Zhao K."/>
            <person name="Won S.Y."/>
            <person name="Oh T.-J."/>
            <person name="Yu Y."/>
            <person name="Kim N.-H."/>
            <person name="Lee O.R."/>
            <person name="Lee T.-H."/>
            <person name="Bashyal P."/>
            <person name="Kim T.-S."/>
            <person name="Lee W.-H."/>
            <person name="Kawkins C."/>
            <person name="Kim C.-K."/>
            <person name="Kim J.S."/>
            <person name="Ahn B.O."/>
            <person name="Rhee S.Y."/>
            <person name="Sohng J.K."/>
        </authorList>
    </citation>
    <scope>NUCLEOTIDE SEQUENCE</scope>
    <source>
        <tissue evidence="1">Leaf</tissue>
    </source>
</reference>
<evidence type="ECO:0000313" key="2">
    <source>
        <dbReference type="Proteomes" id="UP000634136"/>
    </source>
</evidence>
<organism evidence="1 2">
    <name type="scientific">Senna tora</name>
    <dbReference type="NCBI Taxonomy" id="362788"/>
    <lineage>
        <taxon>Eukaryota</taxon>
        <taxon>Viridiplantae</taxon>
        <taxon>Streptophyta</taxon>
        <taxon>Embryophyta</taxon>
        <taxon>Tracheophyta</taxon>
        <taxon>Spermatophyta</taxon>
        <taxon>Magnoliopsida</taxon>
        <taxon>eudicotyledons</taxon>
        <taxon>Gunneridae</taxon>
        <taxon>Pentapetalae</taxon>
        <taxon>rosids</taxon>
        <taxon>fabids</taxon>
        <taxon>Fabales</taxon>
        <taxon>Fabaceae</taxon>
        <taxon>Caesalpinioideae</taxon>
        <taxon>Cassia clade</taxon>
        <taxon>Senna</taxon>
    </lineage>
</organism>
<evidence type="ECO:0000313" key="1">
    <source>
        <dbReference type="EMBL" id="KAF7812249.1"/>
    </source>
</evidence>
<protein>
    <submittedName>
        <fullName evidence="1">Uncharacterized protein</fullName>
    </submittedName>
</protein>
<keyword evidence="2" id="KW-1185">Reference proteome</keyword>
<proteinExistence type="predicted"/>
<comment type="caution">
    <text evidence="1">The sequence shown here is derived from an EMBL/GenBank/DDBJ whole genome shotgun (WGS) entry which is preliminary data.</text>
</comment>
<gene>
    <name evidence="1" type="ORF">G2W53_033225</name>
</gene>
<sequence length="31" mass="3386">MDVGGSMMESNHMYIGLSKCHLEGMVKMGLV</sequence>
<dbReference type="AlphaFoldDB" id="A0A834T975"/>
<name>A0A834T975_9FABA</name>
<dbReference type="EMBL" id="JAAIUW010000010">
    <property type="protein sequence ID" value="KAF7812249.1"/>
    <property type="molecule type" value="Genomic_DNA"/>
</dbReference>
<accession>A0A834T975</accession>